<gene>
    <name evidence="1" type="ORF">GXW74_15575</name>
</gene>
<name>A0A9X9XDX8_9PROT</name>
<evidence type="ECO:0000313" key="2">
    <source>
        <dbReference type="Proteomes" id="UP001138709"/>
    </source>
</evidence>
<accession>A0A9X9XDX8</accession>
<dbReference type="Proteomes" id="UP001138709">
    <property type="component" value="Unassembled WGS sequence"/>
</dbReference>
<reference evidence="1" key="2">
    <citation type="journal article" date="2021" name="Syst. Appl. Microbiol.">
        <title>Roseomonas hellenica sp. nov., isolated from roots of wild-growing Alkanna tinctoria.</title>
        <authorList>
            <person name="Rat A."/>
            <person name="Naranjo H.D."/>
            <person name="Lebbe L."/>
            <person name="Cnockaert M."/>
            <person name="Krigas N."/>
            <person name="Grigoriadou K."/>
            <person name="Maloupa E."/>
            <person name="Willems A."/>
        </authorList>
    </citation>
    <scope>NUCLEOTIDE SEQUENCE</scope>
    <source>
        <strain evidence="1">LMG 31228</strain>
    </source>
</reference>
<proteinExistence type="predicted"/>
<keyword evidence="2" id="KW-1185">Reference proteome</keyword>
<dbReference type="AlphaFoldDB" id="A0A9X9XDX8"/>
<organism evidence="1 2">
    <name type="scientific">Neoroseomonas eburnea</name>
    <dbReference type="NCBI Taxonomy" id="1346889"/>
    <lineage>
        <taxon>Bacteria</taxon>
        <taxon>Pseudomonadati</taxon>
        <taxon>Pseudomonadota</taxon>
        <taxon>Alphaproteobacteria</taxon>
        <taxon>Acetobacterales</taxon>
        <taxon>Acetobacteraceae</taxon>
        <taxon>Neoroseomonas</taxon>
    </lineage>
</organism>
<protein>
    <submittedName>
        <fullName evidence="1">Uncharacterized protein</fullName>
    </submittedName>
</protein>
<dbReference type="EMBL" id="JAAEDL010000015">
    <property type="protein sequence ID" value="MBR0681914.1"/>
    <property type="molecule type" value="Genomic_DNA"/>
</dbReference>
<comment type="caution">
    <text evidence="1">The sequence shown here is derived from an EMBL/GenBank/DDBJ whole genome shotgun (WGS) entry which is preliminary data.</text>
</comment>
<evidence type="ECO:0000313" key="1">
    <source>
        <dbReference type="EMBL" id="MBR0681914.1"/>
    </source>
</evidence>
<dbReference type="RefSeq" id="WP_211847449.1">
    <property type="nucleotide sequence ID" value="NZ_JAAEDL010000015.1"/>
</dbReference>
<reference evidence="1" key="1">
    <citation type="submission" date="2020-01" db="EMBL/GenBank/DDBJ databases">
        <authorList>
            <person name="Rat A."/>
        </authorList>
    </citation>
    <scope>NUCLEOTIDE SEQUENCE</scope>
    <source>
        <strain evidence="1">LMG 31228</strain>
    </source>
</reference>
<sequence>MPDLHTSGPLFGMAAGLEARLKAFFPPSHFGFGIVPAGLTPAMWARLTQRTPWVGLGFRGVKPDAASGRILKGKAEWTVFVVVKNAHSPRARLLGDAMGPAQLGMIQVAALCLHAHELRDIGHVEVVGIANLQAEGWKDEAAEIAALSITVNLSLTDPRELPDFLRLAVQWQFEPPPSEGPADTIEAGI</sequence>